<dbReference type="OrthoDB" id="5752at2759"/>
<organism evidence="2">
    <name type="scientific">Cyprideis torosa</name>
    <dbReference type="NCBI Taxonomy" id="163714"/>
    <lineage>
        <taxon>Eukaryota</taxon>
        <taxon>Metazoa</taxon>
        <taxon>Ecdysozoa</taxon>
        <taxon>Arthropoda</taxon>
        <taxon>Crustacea</taxon>
        <taxon>Oligostraca</taxon>
        <taxon>Ostracoda</taxon>
        <taxon>Podocopa</taxon>
        <taxon>Podocopida</taxon>
        <taxon>Cytherocopina</taxon>
        <taxon>Cytheroidea</taxon>
        <taxon>Cytherideidae</taxon>
        <taxon>Cyprideis</taxon>
    </lineage>
</organism>
<name>A0A7R8WVL9_9CRUS</name>
<evidence type="ECO:0000313" key="2">
    <source>
        <dbReference type="EMBL" id="CAD7238892.1"/>
    </source>
</evidence>
<dbReference type="PANTHER" id="PTHR13900">
    <property type="entry name" value="TRANSCRIPTION INITIATION FACTOR TFIID"/>
    <property type="match status" value="1"/>
</dbReference>
<dbReference type="EMBL" id="OB711036">
    <property type="protein sequence ID" value="CAD7238892.1"/>
    <property type="molecule type" value="Genomic_DNA"/>
</dbReference>
<protein>
    <submittedName>
        <fullName evidence="2">Uncharacterized protein</fullName>
    </submittedName>
</protein>
<dbReference type="GO" id="GO:0004402">
    <property type="term" value="F:histone acetyltransferase activity"/>
    <property type="evidence" value="ECO:0007669"/>
    <property type="project" value="InterPro"/>
</dbReference>
<sequence length="115" mass="13888">SQLTEEREEQERKELQRMLLGHHPDEGKKKEGKGEDTGRSNLVGKRLKLTRTFRDPETGGLYERVEYIRRPAVVDAYIRIRKNKDDQFIRQFVAPDEQQKEKIRREKRRIQEQLR</sequence>
<dbReference type="GO" id="GO:0017025">
    <property type="term" value="F:TBP-class protein binding"/>
    <property type="evidence" value="ECO:0007669"/>
    <property type="project" value="InterPro"/>
</dbReference>
<dbReference type="GO" id="GO:0005669">
    <property type="term" value="C:transcription factor TFIID complex"/>
    <property type="evidence" value="ECO:0007669"/>
    <property type="project" value="InterPro"/>
</dbReference>
<feature type="region of interest" description="Disordered" evidence="1">
    <location>
        <begin position="1"/>
        <end position="43"/>
    </location>
</feature>
<reference evidence="2" key="1">
    <citation type="submission" date="2020-11" db="EMBL/GenBank/DDBJ databases">
        <authorList>
            <person name="Tran Van P."/>
        </authorList>
    </citation>
    <scope>NUCLEOTIDE SEQUENCE</scope>
</reference>
<dbReference type="GO" id="GO:0016251">
    <property type="term" value="F:RNA polymerase II general transcription initiation factor activity"/>
    <property type="evidence" value="ECO:0007669"/>
    <property type="project" value="InterPro"/>
</dbReference>
<proteinExistence type="predicted"/>
<evidence type="ECO:0000256" key="1">
    <source>
        <dbReference type="SAM" id="MobiDB-lite"/>
    </source>
</evidence>
<feature type="compositionally biased region" description="Basic and acidic residues" evidence="1">
    <location>
        <begin position="9"/>
        <end position="38"/>
    </location>
</feature>
<dbReference type="GO" id="GO:0051123">
    <property type="term" value="P:RNA polymerase II preinitiation complex assembly"/>
    <property type="evidence" value="ECO:0007669"/>
    <property type="project" value="TreeGrafter"/>
</dbReference>
<accession>A0A7R8WVL9</accession>
<dbReference type="PANTHER" id="PTHR13900:SF0">
    <property type="entry name" value="TRANSCRIPTION INITIATION FACTOR TFIID SUBUNIT 1"/>
    <property type="match status" value="1"/>
</dbReference>
<gene>
    <name evidence="2" type="ORF">CTOB1V02_LOCUS16707</name>
</gene>
<dbReference type="InterPro" id="IPR040240">
    <property type="entry name" value="TAF1"/>
</dbReference>
<dbReference type="AlphaFoldDB" id="A0A7R8WVL9"/>
<feature type="non-terminal residue" evidence="2">
    <location>
        <position position="1"/>
    </location>
</feature>